<organism evidence="5 6">
    <name type="scientific">Colletotrichum salicis</name>
    <dbReference type="NCBI Taxonomy" id="1209931"/>
    <lineage>
        <taxon>Eukaryota</taxon>
        <taxon>Fungi</taxon>
        <taxon>Dikarya</taxon>
        <taxon>Ascomycota</taxon>
        <taxon>Pezizomycotina</taxon>
        <taxon>Sordariomycetes</taxon>
        <taxon>Hypocreomycetidae</taxon>
        <taxon>Glomerellales</taxon>
        <taxon>Glomerellaceae</taxon>
        <taxon>Colletotrichum</taxon>
        <taxon>Colletotrichum acutatum species complex</taxon>
    </lineage>
</organism>
<feature type="transmembrane region" description="Helical" evidence="3">
    <location>
        <begin position="862"/>
        <end position="880"/>
    </location>
</feature>
<dbReference type="STRING" id="1209931.A0A135V3C5"/>
<dbReference type="OrthoDB" id="5376804at2759"/>
<proteinExistence type="predicted"/>
<keyword evidence="3" id="KW-0812">Transmembrane</keyword>
<evidence type="ECO:0000256" key="3">
    <source>
        <dbReference type="SAM" id="Phobius"/>
    </source>
</evidence>
<feature type="transmembrane region" description="Helical" evidence="3">
    <location>
        <begin position="723"/>
        <end position="743"/>
    </location>
</feature>
<dbReference type="Pfam" id="PF11374">
    <property type="entry name" value="DUF3176"/>
    <property type="match status" value="1"/>
</dbReference>
<dbReference type="InterPro" id="IPR021514">
    <property type="entry name" value="DUF3176"/>
</dbReference>
<dbReference type="PROSITE" id="PS50850">
    <property type="entry name" value="MFS"/>
    <property type="match status" value="1"/>
</dbReference>
<name>A0A135V3C5_9PEZI</name>
<feature type="transmembrane region" description="Helical" evidence="3">
    <location>
        <begin position="170"/>
        <end position="191"/>
    </location>
</feature>
<evidence type="ECO:0000313" key="5">
    <source>
        <dbReference type="EMBL" id="KXH67140.1"/>
    </source>
</evidence>
<dbReference type="GO" id="GO:0022857">
    <property type="term" value="F:transmembrane transporter activity"/>
    <property type="evidence" value="ECO:0007669"/>
    <property type="project" value="InterPro"/>
</dbReference>
<dbReference type="PANTHER" id="PTHR23520:SF5">
    <property type="entry name" value="TRANSPORTER, PUTATIVE (AFU_ORTHOLOGUE AFUA_3G04000)-RELATED"/>
    <property type="match status" value="1"/>
</dbReference>
<feature type="transmembrane region" description="Helical" evidence="3">
    <location>
        <begin position="1056"/>
        <end position="1077"/>
    </location>
</feature>
<evidence type="ECO:0000259" key="4">
    <source>
        <dbReference type="PROSITE" id="PS50850"/>
    </source>
</evidence>
<dbReference type="SUPFAM" id="SSF103473">
    <property type="entry name" value="MFS general substrate transporter"/>
    <property type="match status" value="1"/>
</dbReference>
<feature type="region of interest" description="Disordered" evidence="2">
    <location>
        <begin position="1"/>
        <end position="68"/>
    </location>
</feature>
<dbReference type="AlphaFoldDB" id="A0A135V3C5"/>
<feature type="domain" description="Major facilitator superfamily (MFS) profile" evidence="4">
    <location>
        <begin position="685"/>
        <end position="1110"/>
    </location>
</feature>
<keyword evidence="3" id="KW-1133">Transmembrane helix</keyword>
<gene>
    <name evidence="5" type="ORF">CSAL01_08737</name>
</gene>
<dbReference type="Pfam" id="PF07690">
    <property type="entry name" value="MFS_1"/>
    <property type="match status" value="1"/>
</dbReference>
<reference evidence="5 6" key="1">
    <citation type="submission" date="2014-02" db="EMBL/GenBank/DDBJ databases">
        <title>The genome sequence of Colletotrichum salicis CBS 607.94.</title>
        <authorList>
            <person name="Baroncelli R."/>
            <person name="Thon M.R."/>
        </authorList>
    </citation>
    <scope>NUCLEOTIDE SEQUENCE [LARGE SCALE GENOMIC DNA]</scope>
    <source>
        <strain evidence="5 6">CBS 607.94</strain>
    </source>
</reference>
<feature type="transmembrane region" description="Helical" evidence="3">
    <location>
        <begin position="138"/>
        <end position="158"/>
    </location>
</feature>
<dbReference type="GO" id="GO:0000329">
    <property type="term" value="C:fungal-type vacuole membrane"/>
    <property type="evidence" value="ECO:0007669"/>
    <property type="project" value="TreeGrafter"/>
</dbReference>
<dbReference type="PANTHER" id="PTHR23520">
    <property type="entry name" value="TRANSPORTER, PUTATIVE (AFU_ORTHOLOGUE AFUA_3G04000)-RELATED"/>
    <property type="match status" value="1"/>
</dbReference>
<dbReference type="InterPro" id="IPR011701">
    <property type="entry name" value="MFS"/>
</dbReference>
<dbReference type="InterPro" id="IPR036259">
    <property type="entry name" value="MFS_trans_sf"/>
</dbReference>
<feature type="transmembrane region" description="Helical" evidence="3">
    <location>
        <begin position="587"/>
        <end position="607"/>
    </location>
</feature>
<dbReference type="EMBL" id="JFFI01000539">
    <property type="protein sequence ID" value="KXH67140.1"/>
    <property type="molecule type" value="Genomic_DNA"/>
</dbReference>
<feature type="transmembrane region" description="Helical" evidence="3">
    <location>
        <begin position="821"/>
        <end position="842"/>
    </location>
</feature>
<feature type="transmembrane region" description="Helical" evidence="3">
    <location>
        <begin position="967"/>
        <end position="986"/>
    </location>
</feature>
<protein>
    <recommendedName>
        <fullName evidence="4">Major facilitator superfamily (MFS) profile domain-containing protein</fullName>
    </recommendedName>
</protein>
<dbReference type="Proteomes" id="UP000070121">
    <property type="component" value="Unassembled WGS sequence"/>
</dbReference>
<evidence type="ECO:0000313" key="6">
    <source>
        <dbReference type="Proteomes" id="UP000070121"/>
    </source>
</evidence>
<dbReference type="InterPro" id="IPR020846">
    <property type="entry name" value="MFS_dom"/>
</dbReference>
<feature type="transmembrane region" description="Helical" evidence="3">
    <location>
        <begin position="930"/>
        <end position="955"/>
    </location>
</feature>
<feature type="transmembrane region" description="Helical" evidence="3">
    <location>
        <begin position="697"/>
        <end position="716"/>
    </location>
</feature>
<evidence type="ECO:0000256" key="2">
    <source>
        <dbReference type="SAM" id="MobiDB-lite"/>
    </source>
</evidence>
<comment type="caution">
    <text evidence="5">The sequence shown here is derived from an EMBL/GenBank/DDBJ whole genome shotgun (WGS) entry which is preliminary data.</text>
</comment>
<comment type="subcellular location">
    <subcellularLocation>
        <location evidence="1">Membrane</location>
        <topology evidence="1">Multi-pass membrane protein</topology>
    </subcellularLocation>
</comment>
<feature type="transmembrane region" description="Helical" evidence="3">
    <location>
        <begin position="1083"/>
        <end position="1104"/>
    </location>
</feature>
<keyword evidence="6" id="KW-1185">Reference proteome</keyword>
<feature type="transmembrane region" description="Helical" evidence="3">
    <location>
        <begin position="239"/>
        <end position="259"/>
    </location>
</feature>
<sequence>MHHLEGPWAAADSTRRPPYNSESSDLSRDDRRPLIHVQSTDSAETRTERLESEPRPIPMSSMTTEPGAAHVTGVPHVAYNKLSNTDRNSADSPGYGGWDYAPGRVDTKSHLSHKESGLTPPAPKQPWSTSLKGWLPELIWSVISIASVAALAGVLSRFDGQRLPEWPLGLTLNTLIAFLATLARAAFVIPVSESLSQLKWLWYRKERPLKDFQDFDSASRGPWGSIQLLKTTKGWSPSLIATVVMVTAIFTSTLTQSAVTYPVRLTRVDGDATVARSTSYFFSTSNTFSSLQQEHYVQQAIFEGLSYDHTKEFPLSPARCPTSECQWDTYSSLSICAKFWNITDSLNVTTKESPVGAPRVKASLPNGISANLSTSHFGLVSLRGTSKPIASDVNPDAALFNFTVIYSLREGNDGAVGAMEAVLYLCAKTYNLSFTGNIESREVLEVTSEVEQGSITFPSGQVRDDLPAIRDPLNPDGENFPYGGTGFGTMQGSLADALNGSYADLSNVPSALGLAPARYLAALQYGAKTLEAQGRVNVSREIVINEAVANITNNVARSLSNFITNDTIVARGQSLASETFVQVRWPWLAFISCQAVLSIMLLALAIIQTKAAGIGVVKSSTLQAMVAINSKDKQALEIGLAQRHHQEEVDDVAGTEETAATMFRRLLHRGLAETGLLALSRCHPDIKLLCLQRFVRMFAYGATTLQLVAYFELLGFTATRTGLFMAFTLVGDVCISLVLTSIADGVGRKAVLAAGAALMAVSGVVFATCSGFWVLLAAAVVGVIKRVRLIASSGAEIGPFRAVEESIVAHLTTAEDRSDVYAWYSLMGAAGTAFGAMTSGWAAHYLAVSAGWELEAAYRVVFYGYAALGVFKFFLALLLGRDMEAERDEAGVSEEETAPILGERSVEREIEPKTWRSKLVPRIGRESMPLIFTLCFFFALDSFASSLTTQSWIAFFFRWKFNVNDGALGSLFFTTSLLAAATTLLASSIAKRIGNLNAMVFTHLPSTIFTALIPLPRDANTAIVFLVLRALTHSMDVAPRAAFLAGVILPKERTTVLGLINVLKTCVSSVGPVGVGILVDRNLFWVAFVGAGCLKVVYDLGMLVSFRKHERELRDGEAGSA</sequence>
<feature type="transmembrane region" description="Helical" evidence="3">
    <location>
        <begin position="755"/>
        <end position="784"/>
    </location>
</feature>
<keyword evidence="3" id="KW-0472">Membrane</keyword>
<dbReference type="Gene3D" id="1.20.1250.20">
    <property type="entry name" value="MFS general substrate transporter like domains"/>
    <property type="match status" value="1"/>
</dbReference>
<feature type="compositionally biased region" description="Basic and acidic residues" evidence="2">
    <location>
        <begin position="43"/>
        <end position="54"/>
    </location>
</feature>
<accession>A0A135V3C5</accession>
<evidence type="ECO:0000256" key="1">
    <source>
        <dbReference type="ARBA" id="ARBA00004141"/>
    </source>
</evidence>